<evidence type="ECO:0000313" key="4">
    <source>
        <dbReference type="EMBL" id="HIU33107.1"/>
    </source>
</evidence>
<dbReference type="EC" id="5.2.1.8" evidence="4"/>
<evidence type="ECO:0000256" key="1">
    <source>
        <dbReference type="ARBA" id="ARBA00023110"/>
    </source>
</evidence>
<protein>
    <submittedName>
        <fullName evidence="4">Trigger factor</fullName>
        <ecNumber evidence="4">5.2.1.8</ecNumber>
    </submittedName>
</protein>
<dbReference type="GO" id="GO:0006457">
    <property type="term" value="P:protein folding"/>
    <property type="evidence" value="ECO:0007669"/>
    <property type="project" value="InterPro"/>
</dbReference>
<reference evidence="4" key="2">
    <citation type="journal article" date="2021" name="PeerJ">
        <title>Extensive microbial diversity within the chicken gut microbiome revealed by metagenomics and culture.</title>
        <authorList>
            <person name="Gilroy R."/>
            <person name="Ravi A."/>
            <person name="Getino M."/>
            <person name="Pursley I."/>
            <person name="Horton D.L."/>
            <person name="Alikhan N.F."/>
            <person name="Baker D."/>
            <person name="Gharbi K."/>
            <person name="Hall N."/>
            <person name="Watson M."/>
            <person name="Adriaenssens E.M."/>
            <person name="Foster-Nyarko E."/>
            <person name="Jarju S."/>
            <person name="Secka A."/>
            <person name="Antonio M."/>
            <person name="Oren A."/>
            <person name="Chaudhuri R.R."/>
            <person name="La Ragione R."/>
            <person name="Hildebrand F."/>
            <person name="Pallen M.J."/>
        </authorList>
    </citation>
    <scope>NUCLEOTIDE SEQUENCE</scope>
    <source>
        <strain evidence="4">ChiHcec3-11533</strain>
    </source>
</reference>
<evidence type="ECO:0000313" key="5">
    <source>
        <dbReference type="Proteomes" id="UP000824072"/>
    </source>
</evidence>
<dbReference type="InterPro" id="IPR008880">
    <property type="entry name" value="Trigger_fac_C"/>
</dbReference>
<feature type="domain" description="Trigger factor C-terminal" evidence="3">
    <location>
        <begin position="1"/>
        <end position="127"/>
    </location>
</feature>
<dbReference type="Proteomes" id="UP000824072">
    <property type="component" value="Unassembled WGS sequence"/>
</dbReference>
<dbReference type="Pfam" id="PF05698">
    <property type="entry name" value="Trigger_C"/>
    <property type="match status" value="1"/>
</dbReference>
<gene>
    <name evidence="4" type="primary">tig</name>
    <name evidence="4" type="ORF">IAB02_00960</name>
</gene>
<organism evidence="4 5">
    <name type="scientific">Candidatus Pullichristensenella excrementigallinarum</name>
    <dbReference type="NCBI Taxonomy" id="2840907"/>
    <lineage>
        <taxon>Bacteria</taxon>
        <taxon>Bacillati</taxon>
        <taxon>Bacillota</taxon>
        <taxon>Clostridia</taxon>
        <taxon>Candidatus Pullichristensenella</taxon>
    </lineage>
</organism>
<keyword evidence="1" id="KW-0697">Rotamase</keyword>
<dbReference type="SUPFAM" id="SSF109998">
    <property type="entry name" value="Triger factor/SurA peptide-binding domain-like"/>
    <property type="match status" value="1"/>
</dbReference>
<dbReference type="EMBL" id="DVMU01000023">
    <property type="protein sequence ID" value="HIU33107.1"/>
    <property type="molecule type" value="Genomic_DNA"/>
</dbReference>
<accession>A0A9D1I9F3</accession>
<dbReference type="InterPro" id="IPR037041">
    <property type="entry name" value="Trigger_fac_C_sf"/>
</dbReference>
<dbReference type="GO" id="GO:0003755">
    <property type="term" value="F:peptidyl-prolyl cis-trans isomerase activity"/>
    <property type="evidence" value="ECO:0007669"/>
    <property type="project" value="UniProtKB-KW"/>
</dbReference>
<name>A0A9D1I9F3_9FIRM</name>
<dbReference type="Gene3D" id="1.10.3120.10">
    <property type="entry name" value="Trigger factor, C-terminal domain"/>
    <property type="match status" value="1"/>
</dbReference>
<sequence>ENAQVDIPAAMIEDQIDSMLRDMEMRMAYQGMRMEDFLKYSGQTMDQMREMYKPQAEERVKTQLVLEAVKKAENIEPSDEDIEEELKELAQRSKKSLEEFKAGLPEGDLEYFREAAAMKKTLDLLKENAGKAE</sequence>
<proteinExistence type="predicted"/>
<evidence type="ECO:0000256" key="2">
    <source>
        <dbReference type="ARBA" id="ARBA00023235"/>
    </source>
</evidence>
<evidence type="ECO:0000259" key="3">
    <source>
        <dbReference type="Pfam" id="PF05698"/>
    </source>
</evidence>
<dbReference type="AlphaFoldDB" id="A0A9D1I9F3"/>
<keyword evidence="2 4" id="KW-0413">Isomerase</keyword>
<comment type="caution">
    <text evidence="4">The sequence shown here is derived from an EMBL/GenBank/DDBJ whole genome shotgun (WGS) entry which is preliminary data.</text>
</comment>
<dbReference type="InterPro" id="IPR027304">
    <property type="entry name" value="Trigger_fact/SurA_dom_sf"/>
</dbReference>
<dbReference type="GO" id="GO:0015031">
    <property type="term" value="P:protein transport"/>
    <property type="evidence" value="ECO:0007669"/>
    <property type="project" value="InterPro"/>
</dbReference>
<reference evidence="4" key="1">
    <citation type="submission" date="2020-10" db="EMBL/GenBank/DDBJ databases">
        <authorList>
            <person name="Gilroy R."/>
        </authorList>
    </citation>
    <scope>NUCLEOTIDE SEQUENCE</scope>
    <source>
        <strain evidence="4">ChiHcec3-11533</strain>
    </source>
</reference>
<feature type="non-terminal residue" evidence="4">
    <location>
        <position position="1"/>
    </location>
</feature>